<comment type="caution">
    <text evidence="2">The sequence shown here is derived from an EMBL/GenBank/DDBJ whole genome shotgun (WGS) entry which is preliminary data.</text>
</comment>
<evidence type="ECO:0000313" key="2">
    <source>
        <dbReference type="EMBL" id="MST33389.1"/>
    </source>
</evidence>
<dbReference type="Proteomes" id="UP000437736">
    <property type="component" value="Unassembled WGS sequence"/>
</dbReference>
<dbReference type="EMBL" id="WJHE01000578">
    <property type="protein sequence ID" value="MST33389.1"/>
    <property type="molecule type" value="Genomic_DNA"/>
</dbReference>
<protein>
    <recommendedName>
        <fullName evidence="1">RCK N-terminal domain-containing protein</fullName>
    </recommendedName>
</protein>
<dbReference type="SUPFAM" id="SSF51735">
    <property type="entry name" value="NAD(P)-binding Rossmann-fold domains"/>
    <property type="match status" value="1"/>
</dbReference>
<keyword evidence="3" id="KW-1185">Reference proteome</keyword>
<evidence type="ECO:0000259" key="1">
    <source>
        <dbReference type="Pfam" id="PF02254"/>
    </source>
</evidence>
<proteinExistence type="predicted"/>
<organism evidence="2 3">
    <name type="scientific">Acidiferrimicrobium australe</name>
    <dbReference type="NCBI Taxonomy" id="2664430"/>
    <lineage>
        <taxon>Bacteria</taxon>
        <taxon>Bacillati</taxon>
        <taxon>Actinomycetota</taxon>
        <taxon>Acidimicrobiia</taxon>
        <taxon>Acidimicrobiales</taxon>
        <taxon>Acidimicrobiaceae</taxon>
        <taxon>Acidiferrimicrobium</taxon>
    </lineage>
</organism>
<dbReference type="Gene3D" id="3.40.50.720">
    <property type="entry name" value="NAD(P)-binding Rossmann-like Domain"/>
    <property type="match status" value="1"/>
</dbReference>
<feature type="non-terminal residue" evidence="2">
    <location>
        <position position="104"/>
    </location>
</feature>
<dbReference type="InterPro" id="IPR003148">
    <property type="entry name" value="RCK_N"/>
</dbReference>
<feature type="domain" description="RCK N-terminal" evidence="1">
    <location>
        <begin position="4"/>
        <end position="102"/>
    </location>
</feature>
<name>A0ABW9QU49_9ACTN</name>
<dbReference type="Pfam" id="PF02254">
    <property type="entry name" value="TrkA_N"/>
    <property type="match status" value="1"/>
</dbReference>
<dbReference type="InterPro" id="IPR036291">
    <property type="entry name" value="NAD(P)-bd_dom_sf"/>
</dbReference>
<accession>A0ABW9QU49</accession>
<sequence length="104" mass="10990">MRAALVGLGAVGMRAARHLLADPELESLLIVARDPRAVQRAEGFDDRVVLRPARHPRIPEGTDVVVVARPDDAAGVAAGAVRAGAHVVAAVDDPHQVRLLLELE</sequence>
<reference evidence="2 3" key="1">
    <citation type="submission" date="2019-11" db="EMBL/GenBank/DDBJ databases">
        <title>Acidiferrimicrobium australis gen. nov., sp. nov., an acidophilic and obligately heterotrophic, member of the Actinobacteria that catalyses dissimilatory oxido- reduction of iron isolated from metal-rich acidic water in Chile.</title>
        <authorList>
            <person name="Gonzalez D."/>
            <person name="Huber K."/>
            <person name="Hedrich S."/>
            <person name="Rojas-Villalobos C."/>
            <person name="Quatrini R."/>
            <person name="Dinamarca M.A."/>
            <person name="Schwarz A."/>
            <person name="Canales C."/>
            <person name="Nancucheo I."/>
        </authorList>
    </citation>
    <scope>NUCLEOTIDE SEQUENCE [LARGE SCALE GENOMIC DNA]</scope>
    <source>
        <strain evidence="2 3">USS-CCA1</strain>
    </source>
</reference>
<evidence type="ECO:0000313" key="3">
    <source>
        <dbReference type="Proteomes" id="UP000437736"/>
    </source>
</evidence>
<gene>
    <name evidence="2" type="ORF">GHK86_11755</name>
</gene>